<evidence type="ECO:0000256" key="11">
    <source>
        <dbReference type="PIRSR" id="PIRSR002884-1"/>
    </source>
</evidence>
<dbReference type="PANTHER" id="PTHR43693">
    <property type="entry name" value="PROTEIN PHOSPHATASE CHEZ"/>
    <property type="match status" value="1"/>
</dbReference>
<protein>
    <recommendedName>
        <fullName evidence="3 10">Protein phosphatase CheZ</fullName>
        <ecNumber evidence="10">3.1.3.-</ecNumber>
    </recommendedName>
    <alternativeName>
        <fullName evidence="9 10">Chemotaxis protein CheZ</fullName>
    </alternativeName>
</protein>
<evidence type="ECO:0000313" key="14">
    <source>
        <dbReference type="Proteomes" id="UP000427716"/>
    </source>
</evidence>
<dbReference type="Proteomes" id="UP000427716">
    <property type="component" value="Chromosome"/>
</dbReference>
<comment type="subunit">
    <text evidence="10">Homodimer.</text>
</comment>
<dbReference type="GO" id="GO:0005737">
    <property type="term" value="C:cytoplasm"/>
    <property type="evidence" value="ECO:0007669"/>
    <property type="project" value="UniProtKB-SubCell"/>
</dbReference>
<gene>
    <name evidence="13" type="ORF">GM160_02705</name>
</gene>
<dbReference type="InterPro" id="IPR007439">
    <property type="entry name" value="Chemotax_Pase_CheZ"/>
</dbReference>
<comment type="function">
    <text evidence="10">Plays an important role in bacterial chemotaxis signal transduction pathway by accelerating the dephosphorylation of phosphorylated CheY (CheY-P).</text>
</comment>
<dbReference type="InterPro" id="IPR050992">
    <property type="entry name" value="CheZ_family_phosphatases"/>
</dbReference>
<evidence type="ECO:0000256" key="9">
    <source>
        <dbReference type="ARBA" id="ARBA00029599"/>
    </source>
</evidence>
<evidence type="ECO:0000256" key="7">
    <source>
        <dbReference type="ARBA" id="ARBA00022801"/>
    </source>
</evidence>
<comment type="subcellular location">
    <subcellularLocation>
        <location evidence="1 10">Cytoplasm</location>
    </subcellularLocation>
</comment>
<dbReference type="PANTHER" id="PTHR43693:SF1">
    <property type="entry name" value="PROTEIN PHOSPHATASE CHEZ"/>
    <property type="match status" value="1"/>
</dbReference>
<keyword evidence="8 10" id="KW-0904">Protein phosphatase</keyword>
<organism evidence="13 14">
    <name type="scientific">Guyparkeria halophila</name>
    <dbReference type="NCBI Taxonomy" id="47960"/>
    <lineage>
        <taxon>Bacteria</taxon>
        <taxon>Pseudomonadati</taxon>
        <taxon>Pseudomonadota</taxon>
        <taxon>Gammaproteobacteria</taxon>
        <taxon>Chromatiales</taxon>
        <taxon>Thioalkalibacteraceae</taxon>
        <taxon>Guyparkeria</taxon>
    </lineage>
</organism>
<sequence>MTQTEEQDFQPVVGREKRLADARALVEAIENEDSAGEAQLIGELTAAYSGNIFDEVGRMTREVHDTLKSFAEDERLGALAEDEMPDARDRLRYVITLTEQAATRTLTITEEATPTAEQIVDRSQRLKGELTKVAASEADNARLGGVVDSMTRYLDSTTNCGERLKGQLTEIMMAQEFQDLSGQLLMRVIDLLEQLEEKLVGLLQITAPVRGAKGEDGRSAPVERAEDGVGPQLPNAGDNVVKNQDDVDDLLASLGF</sequence>
<keyword evidence="7 10" id="KW-0378">Hydrolase</keyword>
<feature type="region of interest" description="Disordered" evidence="12">
    <location>
        <begin position="211"/>
        <end position="244"/>
    </location>
</feature>
<evidence type="ECO:0000256" key="12">
    <source>
        <dbReference type="SAM" id="MobiDB-lite"/>
    </source>
</evidence>
<dbReference type="GO" id="GO:0004721">
    <property type="term" value="F:phosphoprotein phosphatase activity"/>
    <property type="evidence" value="ECO:0007669"/>
    <property type="project" value="UniProtKB-KW"/>
</dbReference>
<evidence type="ECO:0000256" key="3">
    <source>
        <dbReference type="ARBA" id="ARBA00018484"/>
    </source>
</evidence>
<evidence type="ECO:0000256" key="4">
    <source>
        <dbReference type="ARBA" id="ARBA00022490"/>
    </source>
</evidence>
<reference evidence="13 14" key="1">
    <citation type="submission" date="2019-11" db="EMBL/GenBank/DDBJ databases">
        <authorList>
            <person name="Zhang J."/>
            <person name="Sun C."/>
        </authorList>
    </citation>
    <scope>NUCLEOTIDE SEQUENCE [LARGE SCALE GENOMIC DNA]</scope>
    <source>
        <strain evidence="14">sp2</strain>
    </source>
</reference>
<dbReference type="EMBL" id="CP046415">
    <property type="protein sequence ID" value="QGT77894.1"/>
    <property type="molecule type" value="Genomic_DNA"/>
</dbReference>
<dbReference type="RefSeq" id="WP_136867557.1">
    <property type="nucleotide sequence ID" value="NZ_CP046415.1"/>
</dbReference>
<dbReference type="GO" id="GO:0009288">
    <property type="term" value="C:bacterial-type flagellum"/>
    <property type="evidence" value="ECO:0007669"/>
    <property type="project" value="InterPro"/>
</dbReference>
<evidence type="ECO:0000256" key="5">
    <source>
        <dbReference type="ARBA" id="ARBA00022500"/>
    </source>
</evidence>
<dbReference type="GO" id="GO:0050920">
    <property type="term" value="P:regulation of chemotaxis"/>
    <property type="evidence" value="ECO:0007669"/>
    <property type="project" value="InterPro"/>
</dbReference>
<dbReference type="Pfam" id="PF04344">
    <property type="entry name" value="CheZ"/>
    <property type="match status" value="1"/>
</dbReference>
<dbReference type="SUPFAM" id="SSF75708">
    <property type="entry name" value="Chemotaxis phosphatase CheZ"/>
    <property type="match status" value="1"/>
</dbReference>
<keyword evidence="14" id="KW-1185">Reference proteome</keyword>
<evidence type="ECO:0000313" key="13">
    <source>
        <dbReference type="EMBL" id="QGT77894.1"/>
    </source>
</evidence>
<evidence type="ECO:0000256" key="10">
    <source>
        <dbReference type="PIRNR" id="PIRNR002884"/>
    </source>
</evidence>
<dbReference type="GO" id="GO:0097588">
    <property type="term" value="P:archaeal or bacterial-type flagellum-dependent cell motility"/>
    <property type="evidence" value="ECO:0007669"/>
    <property type="project" value="UniProtKB-KW"/>
</dbReference>
<evidence type="ECO:0000256" key="6">
    <source>
        <dbReference type="ARBA" id="ARBA00022779"/>
    </source>
</evidence>
<name>A0A6I6D2P1_9GAMM</name>
<feature type="compositionally biased region" description="Basic and acidic residues" evidence="12">
    <location>
        <begin position="212"/>
        <end position="227"/>
    </location>
</feature>
<evidence type="ECO:0000256" key="8">
    <source>
        <dbReference type="ARBA" id="ARBA00022912"/>
    </source>
</evidence>
<dbReference type="PIRSF" id="PIRSF002884">
    <property type="entry name" value="CheZ"/>
    <property type="match status" value="1"/>
</dbReference>
<evidence type="ECO:0000256" key="2">
    <source>
        <dbReference type="ARBA" id="ARBA00005908"/>
    </source>
</evidence>
<dbReference type="GO" id="GO:0006935">
    <property type="term" value="P:chemotaxis"/>
    <property type="evidence" value="ECO:0007669"/>
    <property type="project" value="UniProtKB-KW"/>
</dbReference>
<comment type="similarity">
    <text evidence="2 10">Belongs to the CheZ family.</text>
</comment>
<feature type="site" description="Enhances dephosphorylation of CheY-P" evidence="11">
    <location>
        <position position="183"/>
    </location>
</feature>
<dbReference type="EC" id="3.1.3.-" evidence="10"/>
<dbReference type="AlphaFoldDB" id="A0A6I6D2P1"/>
<keyword evidence="4 10" id="KW-0963">Cytoplasm</keyword>
<proteinExistence type="inferred from homology"/>
<dbReference type="Gene3D" id="1.10.287.500">
    <property type="entry name" value="Helix hairpin bin"/>
    <property type="match status" value="1"/>
</dbReference>
<accession>A0A6I6D2P1</accession>
<keyword evidence="5 10" id="KW-0145">Chemotaxis</keyword>
<evidence type="ECO:0000256" key="1">
    <source>
        <dbReference type="ARBA" id="ARBA00004496"/>
    </source>
</evidence>
<dbReference type="KEGG" id="ghl:GM160_02705"/>
<keyword evidence="6 10" id="KW-0283">Flagellar rotation</keyword>